<organism evidence="3 4">
    <name type="scientific">Lentzea tibetensis</name>
    <dbReference type="NCBI Taxonomy" id="2591470"/>
    <lineage>
        <taxon>Bacteria</taxon>
        <taxon>Bacillati</taxon>
        <taxon>Actinomycetota</taxon>
        <taxon>Actinomycetes</taxon>
        <taxon>Pseudonocardiales</taxon>
        <taxon>Pseudonocardiaceae</taxon>
        <taxon>Lentzea</taxon>
    </lineage>
</organism>
<dbReference type="PANTHER" id="PTHR24412:SF419">
    <property type="entry name" value="KELCH-LIKE PROTEIN 20"/>
    <property type="match status" value="1"/>
</dbReference>
<dbReference type="PANTHER" id="PTHR24412">
    <property type="entry name" value="KELCH PROTEIN"/>
    <property type="match status" value="1"/>
</dbReference>
<dbReference type="EMBL" id="VOBR01000001">
    <property type="protein sequence ID" value="TWP54329.1"/>
    <property type="molecule type" value="Genomic_DNA"/>
</dbReference>
<dbReference type="SMART" id="SM00612">
    <property type="entry name" value="Kelch"/>
    <property type="match status" value="5"/>
</dbReference>
<dbReference type="Proteomes" id="UP000316639">
    <property type="component" value="Unassembled WGS sequence"/>
</dbReference>
<evidence type="ECO:0000256" key="1">
    <source>
        <dbReference type="ARBA" id="ARBA00022441"/>
    </source>
</evidence>
<dbReference type="RefSeq" id="WP_146349111.1">
    <property type="nucleotide sequence ID" value="NZ_VOBR01000001.1"/>
</dbReference>
<evidence type="ECO:0000313" key="3">
    <source>
        <dbReference type="EMBL" id="TWP54329.1"/>
    </source>
</evidence>
<reference evidence="3 4" key="1">
    <citation type="submission" date="2019-07" db="EMBL/GenBank/DDBJ databases">
        <title>Lentzea xizangensis sp. nov., isolated from Qinghai-Tibetan Plateau Soils.</title>
        <authorList>
            <person name="Huang J."/>
        </authorList>
    </citation>
    <scope>NUCLEOTIDE SEQUENCE [LARGE SCALE GENOMIC DNA]</scope>
    <source>
        <strain evidence="3 4">FXJ1.1311</strain>
    </source>
</reference>
<evidence type="ECO:0008006" key="5">
    <source>
        <dbReference type="Google" id="ProtNLM"/>
    </source>
</evidence>
<dbReference type="Pfam" id="PF01344">
    <property type="entry name" value="Kelch_1"/>
    <property type="match status" value="4"/>
</dbReference>
<dbReference type="InterPro" id="IPR006652">
    <property type="entry name" value="Kelch_1"/>
</dbReference>
<gene>
    <name evidence="3" type="ORF">FKR81_01895</name>
</gene>
<comment type="caution">
    <text evidence="3">The sequence shown here is derived from an EMBL/GenBank/DDBJ whole genome shotgun (WGS) entry which is preliminary data.</text>
</comment>
<proteinExistence type="predicted"/>
<keyword evidence="2" id="KW-0677">Repeat</keyword>
<keyword evidence="1" id="KW-0880">Kelch repeat</keyword>
<protein>
    <recommendedName>
        <fullName evidence="5">N-acetylneuraminic acid mutarotase</fullName>
    </recommendedName>
</protein>
<accession>A0A563F329</accession>
<keyword evidence="4" id="KW-1185">Reference proteome</keyword>
<dbReference type="Gene3D" id="2.120.10.80">
    <property type="entry name" value="Kelch-type beta propeller"/>
    <property type="match status" value="2"/>
</dbReference>
<evidence type="ECO:0000256" key="2">
    <source>
        <dbReference type="ARBA" id="ARBA00022737"/>
    </source>
</evidence>
<dbReference type="InterPro" id="IPR015915">
    <property type="entry name" value="Kelch-typ_b-propeller"/>
</dbReference>
<dbReference type="SUPFAM" id="SSF50965">
    <property type="entry name" value="Galactose oxidase, central domain"/>
    <property type="match status" value="1"/>
</dbReference>
<dbReference type="OrthoDB" id="58712at2"/>
<evidence type="ECO:0000313" key="4">
    <source>
        <dbReference type="Proteomes" id="UP000316639"/>
    </source>
</evidence>
<sequence>MLNWPGRPLSSDTTRRLLAPGFATVLVVAALAASSILAARPARGAGTSDDHAGSPTRWTSQPPLLRARVGLGVATVGGQILAIGGFDAGDPLVDVVEARRRTGIGTWRDLAAPMPTPRANHATAEVGGLVYAVSGFDRTNTVVNVVEVFHPRSGRWTNGVPLPRPRAAAGVAALGGLLYVAGGGVLLANGEDELANSMIVYDPRRRVWRSAAPMPTARDRHRLVASGGYLYAIGGRDERNQTLTTVERYDPRSDSWRTMNPMRESRYLPCVVETVVGNQRVVLAVGGIEHNADGEIVKVRRTSEVFNLHTGRWTLLDVLLPVGRVSHDCAVQPNGTVLAIGGGSPVGGTPRYLADVDALSLKPRDLR</sequence>
<name>A0A563F329_9PSEU</name>
<dbReference type="AlphaFoldDB" id="A0A563F329"/>
<dbReference type="InterPro" id="IPR011043">
    <property type="entry name" value="Gal_Oxase/kelch_b-propeller"/>
</dbReference>